<evidence type="ECO:0000256" key="2">
    <source>
        <dbReference type="PIRSR" id="PIRSR017388-2"/>
    </source>
</evidence>
<dbReference type="eggNOG" id="COG1647">
    <property type="taxonomic scope" value="Bacteria"/>
</dbReference>
<evidence type="ECO:0000256" key="1">
    <source>
        <dbReference type="PIRSR" id="PIRSR017388-1"/>
    </source>
</evidence>
<sequence length="250" mass="28573">MDDFALKDEYFLEGNSIGCLLIHGFTSTPAELRELGEILYECGCTVYGIKLKGHGTTVEDLENCTYKDWIDSAVDGYYYLKEKCEQVYVIGHSMGALLAMYIAENYPVDKLGLLSPPLVTKSKVAKLAFIAKFFMKYFEWGERERTEEESKYLLGYNKFPVKSVHELNKLTKVVRKELPKINCPVIIVHSLKDETVDIKSVELLYNNVSSKQKAKVFLKESGHNITVEKEKQKVFDALLNFFTSITAKEF</sequence>
<gene>
    <name evidence="4" type="ORF">L21TH_0708</name>
</gene>
<dbReference type="GO" id="GO:0052689">
    <property type="term" value="F:carboxylic ester hydrolase activity"/>
    <property type="evidence" value="ECO:0007669"/>
    <property type="project" value="InterPro"/>
</dbReference>
<accession>R1AX38</accession>
<feature type="domain" description="Serine aminopeptidase S33" evidence="3">
    <location>
        <begin position="19"/>
        <end position="230"/>
    </location>
</feature>
<reference evidence="4 5" key="1">
    <citation type="journal article" date="2015" name="Geomicrobiol. J.">
        <title>Caldisalinibacter kiritimatiensis gen. nov., sp. nov., a moderately thermohalophilic thiosulfate-reducing bacterium from a hypersaline microbial mat.</title>
        <authorList>
            <person name="Ben Hania W."/>
            <person name="Joseph M."/>
            <person name="Fiebig A."/>
            <person name="Bunk B."/>
            <person name="Klenk H.-P."/>
            <person name="Fardeau M.-L."/>
            <person name="Spring S."/>
        </authorList>
    </citation>
    <scope>NUCLEOTIDE SEQUENCE [LARGE SCALE GENOMIC DNA]</scope>
    <source>
        <strain evidence="4 5">L21-TH-D2</strain>
    </source>
</reference>
<feature type="binding site" evidence="2">
    <location>
        <position position="94"/>
    </location>
    <ligand>
        <name>substrate</name>
    </ligand>
</feature>
<evidence type="ECO:0000313" key="5">
    <source>
        <dbReference type="Proteomes" id="UP000013378"/>
    </source>
</evidence>
<feature type="active site" description="Charge relay system" evidence="1">
    <location>
        <position position="223"/>
    </location>
</feature>
<protein>
    <recommendedName>
        <fullName evidence="3">Serine aminopeptidase S33 domain-containing protein</fullName>
    </recommendedName>
</protein>
<dbReference type="PANTHER" id="PTHR11614">
    <property type="entry name" value="PHOSPHOLIPASE-RELATED"/>
    <property type="match status" value="1"/>
</dbReference>
<dbReference type="Gene3D" id="3.40.50.1820">
    <property type="entry name" value="alpha/beta hydrolase"/>
    <property type="match status" value="1"/>
</dbReference>
<dbReference type="RefSeq" id="WP_006309051.1">
    <property type="nucleotide sequence ID" value="NZ_ARZA01000069.1"/>
</dbReference>
<dbReference type="SUPFAM" id="SSF53474">
    <property type="entry name" value="alpha/beta-Hydrolases"/>
    <property type="match status" value="1"/>
</dbReference>
<evidence type="ECO:0000313" key="4">
    <source>
        <dbReference type="EMBL" id="EOD01232.1"/>
    </source>
</evidence>
<name>R1AX38_9FIRM</name>
<feature type="active site" description="Charge relay system" evidence="1">
    <location>
        <position position="193"/>
    </location>
</feature>
<dbReference type="STRING" id="1304284.L21TH_0708"/>
<dbReference type="EMBL" id="ARZA01000069">
    <property type="protein sequence ID" value="EOD01232.1"/>
    <property type="molecule type" value="Genomic_DNA"/>
</dbReference>
<evidence type="ECO:0000259" key="3">
    <source>
        <dbReference type="Pfam" id="PF12146"/>
    </source>
</evidence>
<dbReference type="InterPro" id="IPR029058">
    <property type="entry name" value="AB_hydrolase_fold"/>
</dbReference>
<keyword evidence="5" id="KW-1185">Reference proteome</keyword>
<dbReference type="PIRSF" id="PIRSF017388">
    <property type="entry name" value="Esterase_lipase"/>
    <property type="match status" value="1"/>
</dbReference>
<dbReference type="AlphaFoldDB" id="R1AX38"/>
<proteinExistence type="predicted"/>
<feature type="binding site" evidence="2">
    <location>
        <position position="25"/>
    </location>
    <ligand>
        <name>substrate</name>
    </ligand>
</feature>
<feature type="active site" description="Nucleophile" evidence="1">
    <location>
        <position position="93"/>
    </location>
</feature>
<organism evidence="4 5">
    <name type="scientific">Caldisalinibacter kiritimatiensis</name>
    <dbReference type="NCBI Taxonomy" id="1304284"/>
    <lineage>
        <taxon>Bacteria</taxon>
        <taxon>Bacillati</taxon>
        <taxon>Bacillota</taxon>
        <taxon>Tissierellia</taxon>
        <taxon>Tissierellales</taxon>
        <taxon>Thermohalobacteraceae</taxon>
        <taxon>Caldisalinibacter</taxon>
    </lineage>
</organism>
<dbReference type="OrthoDB" id="9786110at2"/>
<dbReference type="Proteomes" id="UP000013378">
    <property type="component" value="Unassembled WGS sequence"/>
</dbReference>
<dbReference type="InterPro" id="IPR022742">
    <property type="entry name" value="Hydrolase_4"/>
</dbReference>
<dbReference type="InterPro" id="IPR012354">
    <property type="entry name" value="Esterase_lipase"/>
</dbReference>
<dbReference type="ESTHER" id="9clot-r1ax38">
    <property type="family name" value="CarbLipBact_2"/>
</dbReference>
<dbReference type="Pfam" id="PF12146">
    <property type="entry name" value="Hydrolase_4"/>
    <property type="match status" value="1"/>
</dbReference>
<comment type="caution">
    <text evidence="4">The sequence shown here is derived from an EMBL/GenBank/DDBJ whole genome shotgun (WGS) entry which is preliminary data.</text>
</comment>
<dbReference type="InterPro" id="IPR051044">
    <property type="entry name" value="MAG_DAG_Lipase"/>
</dbReference>